<dbReference type="AlphaFoldDB" id="A0A2T5EH99"/>
<evidence type="ECO:0000313" key="4">
    <source>
        <dbReference type="Proteomes" id="UP000244197"/>
    </source>
</evidence>
<feature type="compositionally biased region" description="Low complexity" evidence="1">
    <location>
        <begin position="26"/>
        <end position="53"/>
    </location>
</feature>
<protein>
    <recommendedName>
        <fullName evidence="5">Lipoprotein</fullName>
    </recommendedName>
</protein>
<feature type="chain" id="PRO_5015649100" description="Lipoprotein" evidence="2">
    <location>
        <begin position="21"/>
        <end position="468"/>
    </location>
</feature>
<feature type="region of interest" description="Disordered" evidence="1">
    <location>
        <begin position="22"/>
        <end position="53"/>
    </location>
</feature>
<dbReference type="RefSeq" id="WP_108168204.1">
    <property type="nucleotide sequence ID" value="NZ_PIFK01000094.1"/>
</dbReference>
<comment type="caution">
    <text evidence="3">The sequence shown here is derived from an EMBL/GenBank/DDBJ whole genome shotgun (WGS) entry which is preliminary data.</text>
</comment>
<dbReference type="PROSITE" id="PS51257">
    <property type="entry name" value="PROKAR_LIPOPROTEIN"/>
    <property type="match status" value="1"/>
</dbReference>
<sequence>MKFTQISSLIIMGLSVTACGGGGGSSSPSSSGSNKSTVTSTPTPKTSTTSATNTASNVNVPALVGQSADIIPMNNNIVHVVRGLMFAQEAQRGQVLADNTWLNLNLSIGLDLAYGGDIPLVNIMMSVPTVIQQGATARCYSANNLTVKQEGRKLYIDGAIAEYETVTNSLAGNKFVSHCLTKKKLSEFTFNSSIVNEALFVEAIDTVSYQDSSTTGQVFLPTYQFTALVYEHNLKKAHGDAWAIMQNEYINDAAKELGNHLFKQSLNSIDIDITRLTSEVLIDFDSLDKSQLLIGSIWGSPGAGTADKRWCKIVHFPENSHADTIRYQTVIAVNCARSTKRWCGTKHYNTALDAVAPVAWSDSAARAAKLTAYAEKLRSSVTKVQSNFPNVSPVRSYSAIEPLFGEGYPQTNTALNQSNNAGSTSQTGRTISCQDIMKPSHTEIGIGYFSSPVSPTYTMQDFWTHQLN</sequence>
<dbReference type="Proteomes" id="UP000244197">
    <property type="component" value="Unassembled WGS sequence"/>
</dbReference>
<keyword evidence="2" id="KW-0732">Signal</keyword>
<reference evidence="3 4" key="1">
    <citation type="submission" date="2017-11" db="EMBL/GenBank/DDBJ databases">
        <title>Population delineation of vibrios coincides with oyster pathogenicity.</title>
        <authorList>
            <person name="Bruto M."/>
            <person name="Labreuche Y."/>
            <person name="James A."/>
            <person name="Piel D."/>
            <person name="Chenivesse S."/>
            <person name="Petton B."/>
            <person name="Polz M.F."/>
            <person name="Le Roux F."/>
        </authorList>
    </citation>
    <scope>NUCLEOTIDE SEQUENCE [LARGE SCALE GENOMIC DNA]</scope>
    <source>
        <strain evidence="3 4">FF_144</strain>
    </source>
</reference>
<evidence type="ECO:0000313" key="3">
    <source>
        <dbReference type="EMBL" id="PTP19122.1"/>
    </source>
</evidence>
<evidence type="ECO:0008006" key="5">
    <source>
        <dbReference type="Google" id="ProtNLM"/>
    </source>
</evidence>
<evidence type="ECO:0000256" key="2">
    <source>
        <dbReference type="SAM" id="SignalP"/>
    </source>
</evidence>
<evidence type="ECO:0000256" key="1">
    <source>
        <dbReference type="SAM" id="MobiDB-lite"/>
    </source>
</evidence>
<name>A0A2T5EH99_VIBSP</name>
<proteinExistence type="predicted"/>
<gene>
    <name evidence="3" type="ORF">CWO07_24750</name>
</gene>
<feature type="signal peptide" evidence="2">
    <location>
        <begin position="1"/>
        <end position="20"/>
    </location>
</feature>
<accession>A0A2T5EH99</accession>
<organism evidence="3 4">
    <name type="scientific">Vibrio splendidus</name>
    <dbReference type="NCBI Taxonomy" id="29497"/>
    <lineage>
        <taxon>Bacteria</taxon>
        <taxon>Pseudomonadati</taxon>
        <taxon>Pseudomonadota</taxon>
        <taxon>Gammaproteobacteria</taxon>
        <taxon>Vibrionales</taxon>
        <taxon>Vibrionaceae</taxon>
        <taxon>Vibrio</taxon>
    </lineage>
</organism>
<dbReference type="EMBL" id="PIFK01000094">
    <property type="protein sequence ID" value="PTP19122.1"/>
    <property type="molecule type" value="Genomic_DNA"/>
</dbReference>